<sequence length="64" mass="7418">MLKMRAEDILSSDDEDIVDEMFMWMLLVFRHPALIGNNVFVHHSGDTFSKCNDGKKILLLPLIR</sequence>
<reference evidence="1 2" key="1">
    <citation type="submission" date="2014-09" db="EMBL/GenBank/DDBJ databases">
        <authorList>
            <person name="Chan K.-G."/>
        </authorList>
    </citation>
    <scope>NUCLEOTIDE SEQUENCE [LARGE SCALE GENOMIC DNA]</scope>
    <source>
        <strain evidence="1 2">M006</strain>
    </source>
</reference>
<protein>
    <submittedName>
        <fullName evidence="1">Uncharacterized protein</fullName>
    </submittedName>
</protein>
<accession>A0AAN0VVK8</accession>
<evidence type="ECO:0000313" key="2">
    <source>
        <dbReference type="Proteomes" id="UP000029516"/>
    </source>
</evidence>
<dbReference type="AlphaFoldDB" id="A0AAN0VVK8"/>
<dbReference type="KEGG" id="cem:LH23_22320"/>
<dbReference type="Proteomes" id="UP000029516">
    <property type="component" value="Chromosome"/>
</dbReference>
<dbReference type="EMBL" id="CP009458">
    <property type="protein sequence ID" value="AIR63294.1"/>
    <property type="molecule type" value="Genomic_DNA"/>
</dbReference>
<name>A0AAN0VVK8_9ENTR</name>
<proteinExistence type="predicted"/>
<gene>
    <name evidence="1" type="ORF">LH23_22320</name>
</gene>
<organism evidence="1 2">
    <name type="scientific">Cedecea neteri</name>
    <dbReference type="NCBI Taxonomy" id="158822"/>
    <lineage>
        <taxon>Bacteria</taxon>
        <taxon>Pseudomonadati</taxon>
        <taxon>Pseudomonadota</taxon>
        <taxon>Gammaproteobacteria</taxon>
        <taxon>Enterobacterales</taxon>
        <taxon>Enterobacteriaceae</taxon>
        <taxon>Cedecea</taxon>
    </lineage>
</organism>
<evidence type="ECO:0000313" key="1">
    <source>
        <dbReference type="EMBL" id="AIR63294.1"/>
    </source>
</evidence>